<dbReference type="Gene3D" id="3.30.420.10">
    <property type="entry name" value="Ribonuclease H-like superfamily/Ribonuclease H"/>
    <property type="match status" value="1"/>
</dbReference>
<dbReference type="InterPro" id="IPR050951">
    <property type="entry name" value="Retrovirus_Pol_polyprotein"/>
</dbReference>
<feature type="region of interest" description="Disordered" evidence="1">
    <location>
        <begin position="158"/>
        <end position="222"/>
    </location>
</feature>
<dbReference type="InterPro" id="IPR012337">
    <property type="entry name" value="RNaseH-like_sf"/>
</dbReference>
<dbReference type="GO" id="GO:0003676">
    <property type="term" value="F:nucleic acid binding"/>
    <property type="evidence" value="ECO:0007669"/>
    <property type="project" value="InterPro"/>
</dbReference>
<proteinExistence type="predicted"/>
<dbReference type="Pfam" id="PF00078">
    <property type="entry name" value="RVT_1"/>
    <property type="match status" value="1"/>
</dbReference>
<feature type="region of interest" description="Disordered" evidence="1">
    <location>
        <begin position="1"/>
        <end position="48"/>
    </location>
</feature>
<comment type="caution">
    <text evidence="3">The sequence shown here is derived from an EMBL/GenBank/DDBJ whole genome shotgun (WGS) entry which is preliminary data.</text>
</comment>
<dbReference type="InterPro" id="IPR041588">
    <property type="entry name" value="Integrase_H2C2"/>
</dbReference>
<dbReference type="InterPro" id="IPR043502">
    <property type="entry name" value="DNA/RNA_pol_sf"/>
</dbReference>
<feature type="compositionally biased region" description="Low complexity" evidence="1">
    <location>
        <begin position="411"/>
        <end position="424"/>
    </location>
</feature>
<protein>
    <recommendedName>
        <fullName evidence="2">Integrase catalytic domain-containing protein</fullName>
    </recommendedName>
</protein>
<dbReference type="Gramene" id="GBG86129">
    <property type="protein sequence ID" value="GBG86129"/>
    <property type="gene ID" value="CBR_g41032"/>
</dbReference>
<feature type="compositionally biased region" description="Pro residues" evidence="1">
    <location>
        <begin position="161"/>
        <end position="174"/>
    </location>
</feature>
<dbReference type="AlphaFoldDB" id="A0A388LV54"/>
<organism evidence="3 4">
    <name type="scientific">Chara braunii</name>
    <name type="common">Braun's stonewort</name>
    <dbReference type="NCBI Taxonomy" id="69332"/>
    <lineage>
        <taxon>Eukaryota</taxon>
        <taxon>Viridiplantae</taxon>
        <taxon>Streptophyta</taxon>
        <taxon>Charophyceae</taxon>
        <taxon>Charales</taxon>
        <taxon>Characeae</taxon>
        <taxon>Chara</taxon>
    </lineage>
</organism>
<dbReference type="GO" id="GO:0015074">
    <property type="term" value="P:DNA integration"/>
    <property type="evidence" value="ECO:0007669"/>
    <property type="project" value="InterPro"/>
</dbReference>
<dbReference type="InterPro" id="IPR036397">
    <property type="entry name" value="RNaseH_sf"/>
</dbReference>
<evidence type="ECO:0000313" key="4">
    <source>
        <dbReference type="Proteomes" id="UP000265515"/>
    </source>
</evidence>
<feature type="domain" description="Integrase catalytic" evidence="2">
    <location>
        <begin position="695"/>
        <end position="852"/>
    </location>
</feature>
<dbReference type="Gene3D" id="3.30.70.270">
    <property type="match status" value="1"/>
</dbReference>
<gene>
    <name evidence="3" type="ORF">CBR_g41032</name>
</gene>
<accession>A0A388LV54</accession>
<dbReference type="InterPro" id="IPR000477">
    <property type="entry name" value="RT_dom"/>
</dbReference>
<dbReference type="PROSITE" id="PS50994">
    <property type="entry name" value="INTEGRASE"/>
    <property type="match status" value="1"/>
</dbReference>
<dbReference type="SUPFAM" id="SSF53098">
    <property type="entry name" value="Ribonuclease H-like"/>
    <property type="match status" value="1"/>
</dbReference>
<feature type="region of interest" description="Disordered" evidence="1">
    <location>
        <begin position="449"/>
        <end position="486"/>
    </location>
</feature>
<dbReference type="EMBL" id="BFEA01000549">
    <property type="protein sequence ID" value="GBG86129.1"/>
    <property type="molecule type" value="Genomic_DNA"/>
</dbReference>
<dbReference type="Pfam" id="PF17921">
    <property type="entry name" value="Integrase_H2C2"/>
    <property type="match status" value="1"/>
</dbReference>
<feature type="compositionally biased region" description="Polar residues" evidence="1">
    <location>
        <begin position="1"/>
        <end position="11"/>
    </location>
</feature>
<evidence type="ECO:0000256" key="1">
    <source>
        <dbReference type="SAM" id="MobiDB-lite"/>
    </source>
</evidence>
<dbReference type="Gene3D" id="3.10.10.10">
    <property type="entry name" value="HIV Type 1 Reverse Transcriptase, subunit A, domain 1"/>
    <property type="match status" value="1"/>
</dbReference>
<feature type="compositionally biased region" description="Polar residues" evidence="1">
    <location>
        <begin position="449"/>
        <end position="458"/>
    </location>
</feature>
<dbReference type="InterPro" id="IPR001584">
    <property type="entry name" value="Integrase_cat-core"/>
</dbReference>
<dbReference type="CDD" id="cd01647">
    <property type="entry name" value="RT_LTR"/>
    <property type="match status" value="1"/>
</dbReference>
<evidence type="ECO:0000313" key="3">
    <source>
        <dbReference type="EMBL" id="GBG86129.1"/>
    </source>
</evidence>
<dbReference type="Proteomes" id="UP000265515">
    <property type="component" value="Unassembled WGS sequence"/>
</dbReference>
<keyword evidence="4" id="KW-1185">Reference proteome</keyword>
<sequence length="1065" mass="119615">MSDHGAQQQPQVEVVMKVEGQQPSSSTPPPPPLTATQQEKMELQEQLRRQQERLAELERQEAAELEAATDHSRREYLLQQLDKALIDDRCAQVIKHLAEMVILERKITNSQFTNWDDRFERLERRVDDLAAQQSKIMDAIQNLTAQLSAGKLIAPQLPLLKPKPLPPSSRPSTPPGSAHSSQSPSHSQKASGKATYAVVAAGDQRGPKIPAPNKFRGDDPKTDVGDWAAGTKAYLRGFVCVEQTKVATVLGLLEGPALKWATSTSSSQQHSMEDWAFGLGVDKLLQALEDRFADKERARKAADRIARLGQQRYSGTLQALFAEFEQLTSTPGLVMSTDDLLTSFCRAAPEKFVVALYRVGHKDWRSFGRATLDMEAKLHVQAPSSDRRKGAFPRGGRKGKAAFTHAGSGSGSDSDSQADAPSAGTGSAAETNVAAALTQAVLGVLQQQKKFSPTTASASAKGKEKGRRPSSSQRPNLPKDEPFGLPNQLTKHHIELLPEAVPPKGRIYRMSPAELEELRKQLETLTSKGWIRPNTSEFGAPVLFVPKGNGEFRMCIDYRGLNKITRKSTEPLPRIDDLLDMVQGCTVFNKVDLKSGYHQIEMAEEDVYKTAFKTSRGEERLCIPQDRRLRTLLMSECHDARGHFGFLKSYAALLQRFFWKEMRSDMLRYVDTCELCQRNKVQRRPPLGLLKPLPIPDGPAESVSIDFTDLGKTTPRGMRQVMVCVDRFSKYAEFIPLPEVARVPAVRAAFSERWVTHHGPPTSIVSDQDPKFCSDEWQSYCKDYLHSRLDMTSGHRPEANGLAEVMKQVLRPVIFPDQQDWDLHLARVQLMYNMSVHSSTGFSPYRLHWGREPRQPLDDIIDKAKPDLTPGTAEFTRRYRLDVERARANLFKAQKAMIEQANRHRQPSSIRTGDHVRVASSELSREEDISPKLLPRYLGPWQVLDTMGADPFGPSYVIDVPLHLRTYPVFHASKLLPFTPADAFPDRPPQFGPPIPGKGYDIDRIEDEWGTGPDRQYLVRSAFQSPSENRWFYKRELLKTTKSIVLRYEAAQKGNLPRRSPRRHP</sequence>
<dbReference type="PANTHER" id="PTHR37984">
    <property type="entry name" value="PROTEIN CBG26694"/>
    <property type="match status" value="1"/>
</dbReference>
<dbReference type="PANTHER" id="PTHR37984:SF5">
    <property type="entry name" value="PROTEIN NYNRIN-LIKE"/>
    <property type="match status" value="1"/>
</dbReference>
<dbReference type="InterPro" id="IPR043128">
    <property type="entry name" value="Rev_trsase/Diguanyl_cyclase"/>
</dbReference>
<feature type="region of interest" description="Disordered" evidence="1">
    <location>
        <begin position="379"/>
        <end position="427"/>
    </location>
</feature>
<name>A0A388LV54_CHABU</name>
<feature type="compositionally biased region" description="Basic and acidic residues" evidence="1">
    <location>
        <begin position="39"/>
        <end position="48"/>
    </location>
</feature>
<dbReference type="SUPFAM" id="SSF56672">
    <property type="entry name" value="DNA/RNA polymerases"/>
    <property type="match status" value="1"/>
</dbReference>
<reference evidence="3 4" key="1">
    <citation type="journal article" date="2018" name="Cell">
        <title>The Chara Genome: Secondary Complexity and Implications for Plant Terrestrialization.</title>
        <authorList>
            <person name="Nishiyama T."/>
            <person name="Sakayama H."/>
            <person name="Vries J.D."/>
            <person name="Buschmann H."/>
            <person name="Saint-Marcoux D."/>
            <person name="Ullrich K.K."/>
            <person name="Haas F.B."/>
            <person name="Vanderstraeten L."/>
            <person name="Becker D."/>
            <person name="Lang D."/>
            <person name="Vosolsobe S."/>
            <person name="Rombauts S."/>
            <person name="Wilhelmsson P.K.I."/>
            <person name="Janitza P."/>
            <person name="Kern R."/>
            <person name="Heyl A."/>
            <person name="Rumpler F."/>
            <person name="Villalobos L.I.A.C."/>
            <person name="Clay J.M."/>
            <person name="Skokan R."/>
            <person name="Toyoda A."/>
            <person name="Suzuki Y."/>
            <person name="Kagoshima H."/>
            <person name="Schijlen E."/>
            <person name="Tajeshwar N."/>
            <person name="Catarino B."/>
            <person name="Hetherington A.J."/>
            <person name="Saltykova A."/>
            <person name="Bonnot C."/>
            <person name="Breuninger H."/>
            <person name="Symeonidi A."/>
            <person name="Radhakrishnan G.V."/>
            <person name="Van Nieuwerburgh F."/>
            <person name="Deforce D."/>
            <person name="Chang C."/>
            <person name="Karol K.G."/>
            <person name="Hedrich R."/>
            <person name="Ulvskov P."/>
            <person name="Glockner G."/>
            <person name="Delwiche C.F."/>
            <person name="Petrasek J."/>
            <person name="Van de Peer Y."/>
            <person name="Friml J."/>
            <person name="Beilby M."/>
            <person name="Dolan L."/>
            <person name="Kohara Y."/>
            <person name="Sugano S."/>
            <person name="Fujiyama A."/>
            <person name="Delaux P.-M."/>
            <person name="Quint M."/>
            <person name="TheiBen G."/>
            <person name="Hagemann M."/>
            <person name="Harholt J."/>
            <person name="Dunand C."/>
            <person name="Zachgo S."/>
            <person name="Langdale J."/>
            <person name="Maumus F."/>
            <person name="Straeten D.V.D."/>
            <person name="Gould S.B."/>
            <person name="Rensing S.A."/>
        </authorList>
    </citation>
    <scope>NUCLEOTIDE SEQUENCE [LARGE SCALE GENOMIC DNA]</scope>
    <source>
        <strain evidence="3 4">S276</strain>
    </source>
</reference>
<feature type="compositionally biased region" description="Low complexity" evidence="1">
    <location>
        <begin position="175"/>
        <end position="192"/>
    </location>
</feature>
<evidence type="ECO:0000259" key="2">
    <source>
        <dbReference type="PROSITE" id="PS50994"/>
    </source>
</evidence>
<dbReference type="OrthoDB" id="7694577at2759"/>